<dbReference type="PANTHER" id="PTHR23120">
    <property type="entry name" value="MAESTRO-RELATED HEAT DOMAIN-CONTAINING"/>
    <property type="match status" value="1"/>
</dbReference>
<dbReference type="InterPro" id="IPR055406">
    <property type="entry name" value="HEAT_Maestro"/>
</dbReference>
<organism evidence="2 3">
    <name type="scientific">Apteryx owenii</name>
    <name type="common">Little spotted kiwi</name>
    <dbReference type="NCBI Taxonomy" id="8824"/>
    <lineage>
        <taxon>Eukaryota</taxon>
        <taxon>Metazoa</taxon>
        <taxon>Chordata</taxon>
        <taxon>Craniata</taxon>
        <taxon>Vertebrata</taxon>
        <taxon>Euteleostomi</taxon>
        <taxon>Archelosauria</taxon>
        <taxon>Archosauria</taxon>
        <taxon>Dinosauria</taxon>
        <taxon>Saurischia</taxon>
        <taxon>Theropoda</taxon>
        <taxon>Coelurosauria</taxon>
        <taxon>Aves</taxon>
        <taxon>Palaeognathae</taxon>
        <taxon>Apterygiformes</taxon>
        <taxon>Apterygidae</taxon>
        <taxon>Apteryx</taxon>
    </lineage>
</organism>
<keyword evidence="3" id="KW-1185">Reference proteome</keyword>
<protein>
    <recommendedName>
        <fullName evidence="1">Maestro/Maestro-like HEAT-repeats domain-containing protein</fullName>
    </recommendedName>
</protein>
<evidence type="ECO:0000259" key="1">
    <source>
        <dbReference type="Pfam" id="PF23227"/>
    </source>
</evidence>
<sequence>MTVSFFAEVRQKVEKEGLRAVVFANCCLGHLFLQEDPSRKNLIRAGIHKCSFSHAMSARDQSNANGHVEWKLLQPVLCALADKSLDASSTVCQMAVRGLGNLASEALEKLRKHKKAILEVLMRAIKDVTSSEIVGDSLTIAEDLGSAFGWPGDVCFGVLGSNLMAGVSWLQDETVLRSSAFTLYGVLASSAKRKWRSFLSKEITTSTWTRIMLHLQDPDPEVYNVRASFHFFLHKEDNLNLFQQHFLLEVQDSLRSFHSGQVSNLPPSLC</sequence>
<dbReference type="InterPro" id="IPR016024">
    <property type="entry name" value="ARM-type_fold"/>
</dbReference>
<name>A0A8B9SBX1_APTOW</name>
<reference evidence="2" key="1">
    <citation type="submission" date="2025-08" db="UniProtKB">
        <authorList>
            <consortium name="Ensembl"/>
        </authorList>
    </citation>
    <scope>IDENTIFICATION</scope>
</reference>
<dbReference type="Proteomes" id="UP000694424">
    <property type="component" value="Unplaced"/>
</dbReference>
<dbReference type="Ensembl" id="ENSAOWT00000025038.1">
    <property type="protein sequence ID" value="ENSAOWP00000022103.1"/>
    <property type="gene ID" value="ENSAOWG00000014942.1"/>
</dbReference>
<dbReference type="AlphaFoldDB" id="A0A8B9SBX1"/>
<dbReference type="SUPFAM" id="SSF48371">
    <property type="entry name" value="ARM repeat"/>
    <property type="match status" value="1"/>
</dbReference>
<feature type="domain" description="Maestro/Maestro-like HEAT-repeats" evidence="1">
    <location>
        <begin position="78"/>
        <end position="224"/>
    </location>
</feature>
<reference evidence="2" key="2">
    <citation type="submission" date="2025-09" db="UniProtKB">
        <authorList>
            <consortium name="Ensembl"/>
        </authorList>
    </citation>
    <scope>IDENTIFICATION</scope>
</reference>
<evidence type="ECO:0000313" key="2">
    <source>
        <dbReference type="Ensembl" id="ENSAOWP00000022103.1"/>
    </source>
</evidence>
<dbReference type="PANTHER" id="PTHR23120:SF22">
    <property type="entry name" value="MAESTRO HEAT-LIKE REPEAT-CONTAINING PROTEIN FAMILY MEMBER 2B"/>
    <property type="match status" value="1"/>
</dbReference>
<dbReference type="InterPro" id="IPR045206">
    <property type="entry name" value="Maestro_heat-like_prot"/>
</dbReference>
<evidence type="ECO:0000313" key="3">
    <source>
        <dbReference type="Proteomes" id="UP000694424"/>
    </source>
</evidence>
<dbReference type="Pfam" id="PF23227">
    <property type="entry name" value="HEAT_MROH2B_C"/>
    <property type="match status" value="1"/>
</dbReference>
<accession>A0A8B9SBX1</accession>
<proteinExistence type="predicted"/>
<dbReference type="GO" id="GO:0005737">
    <property type="term" value="C:cytoplasm"/>
    <property type="evidence" value="ECO:0007669"/>
    <property type="project" value="TreeGrafter"/>
</dbReference>